<keyword evidence="11" id="KW-0472">Membrane</keyword>
<proteinExistence type="inferred from homology"/>
<evidence type="ECO:0000256" key="9">
    <source>
        <dbReference type="ARBA" id="ARBA00023004"/>
    </source>
</evidence>
<evidence type="ECO:0000256" key="1">
    <source>
        <dbReference type="ARBA" id="ARBA00001971"/>
    </source>
</evidence>
<gene>
    <name evidence="12" type="ORF">DXG03_001520</name>
</gene>
<keyword evidence="4" id="KW-0349">Heme</keyword>
<dbReference type="InterPro" id="IPR050364">
    <property type="entry name" value="Cytochrome_P450_fung"/>
</dbReference>
<dbReference type="PANTHER" id="PTHR46300">
    <property type="entry name" value="P450, PUTATIVE (EUROFUNG)-RELATED-RELATED"/>
    <property type="match status" value="1"/>
</dbReference>
<evidence type="ECO:0000256" key="8">
    <source>
        <dbReference type="ARBA" id="ARBA00023002"/>
    </source>
</evidence>
<keyword evidence="9" id="KW-0408">Iron</keyword>
<evidence type="ECO:0000256" key="6">
    <source>
        <dbReference type="ARBA" id="ARBA00022723"/>
    </source>
</evidence>
<dbReference type="AlphaFoldDB" id="A0A9P7G5F0"/>
<comment type="caution">
    <text evidence="12">The sequence shown here is derived from an EMBL/GenBank/DDBJ whole genome shotgun (WGS) entry which is preliminary data.</text>
</comment>
<dbReference type="PANTHER" id="PTHR46300:SF2">
    <property type="entry name" value="CYTOCHROME P450 MONOOXYGENASE ALNH-RELATED"/>
    <property type="match status" value="1"/>
</dbReference>
<dbReference type="SUPFAM" id="SSF48264">
    <property type="entry name" value="Cytochrome P450"/>
    <property type="match status" value="1"/>
</dbReference>
<dbReference type="GO" id="GO:0004497">
    <property type="term" value="F:monooxygenase activity"/>
    <property type="evidence" value="ECO:0007669"/>
    <property type="project" value="UniProtKB-KW"/>
</dbReference>
<evidence type="ECO:0000256" key="10">
    <source>
        <dbReference type="ARBA" id="ARBA00023033"/>
    </source>
</evidence>
<accession>A0A9P7G5F0</accession>
<dbReference type="GO" id="GO:0016705">
    <property type="term" value="F:oxidoreductase activity, acting on paired donors, with incorporation or reduction of molecular oxygen"/>
    <property type="evidence" value="ECO:0007669"/>
    <property type="project" value="InterPro"/>
</dbReference>
<name>A0A9P7G5F0_9AGAR</name>
<comment type="cofactor">
    <cofactor evidence="1">
        <name>heme</name>
        <dbReference type="ChEBI" id="CHEBI:30413"/>
    </cofactor>
</comment>
<keyword evidence="5" id="KW-0812">Transmembrane</keyword>
<dbReference type="GO" id="GO:0005506">
    <property type="term" value="F:iron ion binding"/>
    <property type="evidence" value="ECO:0007669"/>
    <property type="project" value="InterPro"/>
</dbReference>
<evidence type="ECO:0000256" key="11">
    <source>
        <dbReference type="ARBA" id="ARBA00023136"/>
    </source>
</evidence>
<evidence type="ECO:0008006" key="14">
    <source>
        <dbReference type="Google" id="ProtNLM"/>
    </source>
</evidence>
<evidence type="ECO:0000256" key="4">
    <source>
        <dbReference type="ARBA" id="ARBA00022617"/>
    </source>
</evidence>
<evidence type="ECO:0000313" key="12">
    <source>
        <dbReference type="EMBL" id="KAG5643130.1"/>
    </source>
</evidence>
<evidence type="ECO:0000256" key="5">
    <source>
        <dbReference type="ARBA" id="ARBA00022692"/>
    </source>
</evidence>
<keyword evidence="6" id="KW-0479">Metal-binding</keyword>
<dbReference type="GO" id="GO:0016020">
    <property type="term" value="C:membrane"/>
    <property type="evidence" value="ECO:0007669"/>
    <property type="project" value="UniProtKB-SubCell"/>
</dbReference>
<comment type="similarity">
    <text evidence="3">Belongs to the cytochrome P450 family.</text>
</comment>
<keyword evidence="7" id="KW-1133">Transmembrane helix</keyword>
<evidence type="ECO:0000256" key="2">
    <source>
        <dbReference type="ARBA" id="ARBA00004167"/>
    </source>
</evidence>
<evidence type="ECO:0000313" key="13">
    <source>
        <dbReference type="Proteomes" id="UP000775547"/>
    </source>
</evidence>
<reference evidence="12" key="1">
    <citation type="submission" date="2020-07" db="EMBL/GenBank/DDBJ databases">
        <authorList>
            <person name="Nieuwenhuis M."/>
            <person name="Van De Peppel L.J.J."/>
        </authorList>
    </citation>
    <scope>NUCLEOTIDE SEQUENCE</scope>
    <source>
        <strain evidence="12">AP01</strain>
        <tissue evidence="12">Mycelium</tissue>
    </source>
</reference>
<sequence length="85" mass="9657">MLLHPDAQRKAQEEIDAVVGTHRLPDYNDRTMLPYIEAVYREVMRWRPVTPLGVSHAAFEDDIDNGCSVVISNIWYVQDAPECGA</sequence>
<dbReference type="OrthoDB" id="2789670at2759"/>
<evidence type="ECO:0000256" key="7">
    <source>
        <dbReference type="ARBA" id="ARBA00022989"/>
    </source>
</evidence>
<comment type="subcellular location">
    <subcellularLocation>
        <location evidence="2">Membrane</location>
        <topology evidence="2">Single-pass membrane protein</topology>
    </subcellularLocation>
</comment>
<reference evidence="12" key="2">
    <citation type="submission" date="2021-10" db="EMBL/GenBank/DDBJ databases">
        <title>Phylogenomics reveals ancestral predisposition of the termite-cultivated fungus Termitomyces towards a domesticated lifestyle.</title>
        <authorList>
            <person name="Auxier B."/>
            <person name="Grum-Grzhimaylo A."/>
            <person name="Cardenas M.E."/>
            <person name="Lodge J.D."/>
            <person name="Laessoe T."/>
            <person name="Pedersen O."/>
            <person name="Smith M.E."/>
            <person name="Kuyper T.W."/>
            <person name="Franco-Molano E.A."/>
            <person name="Baroni T.J."/>
            <person name="Aanen D.K."/>
        </authorList>
    </citation>
    <scope>NUCLEOTIDE SEQUENCE</scope>
    <source>
        <strain evidence="12">AP01</strain>
        <tissue evidence="12">Mycelium</tissue>
    </source>
</reference>
<dbReference type="InterPro" id="IPR036396">
    <property type="entry name" value="Cyt_P450_sf"/>
</dbReference>
<protein>
    <recommendedName>
        <fullName evidence="14">Cytochrome P450</fullName>
    </recommendedName>
</protein>
<dbReference type="Gene3D" id="1.10.630.10">
    <property type="entry name" value="Cytochrome P450"/>
    <property type="match status" value="1"/>
</dbReference>
<organism evidence="12 13">
    <name type="scientific">Asterophora parasitica</name>
    <dbReference type="NCBI Taxonomy" id="117018"/>
    <lineage>
        <taxon>Eukaryota</taxon>
        <taxon>Fungi</taxon>
        <taxon>Dikarya</taxon>
        <taxon>Basidiomycota</taxon>
        <taxon>Agaricomycotina</taxon>
        <taxon>Agaricomycetes</taxon>
        <taxon>Agaricomycetidae</taxon>
        <taxon>Agaricales</taxon>
        <taxon>Tricholomatineae</taxon>
        <taxon>Lyophyllaceae</taxon>
        <taxon>Asterophora</taxon>
    </lineage>
</organism>
<keyword evidence="10" id="KW-0503">Monooxygenase</keyword>
<dbReference type="InterPro" id="IPR001128">
    <property type="entry name" value="Cyt_P450"/>
</dbReference>
<keyword evidence="13" id="KW-1185">Reference proteome</keyword>
<dbReference type="GO" id="GO:0020037">
    <property type="term" value="F:heme binding"/>
    <property type="evidence" value="ECO:0007669"/>
    <property type="project" value="InterPro"/>
</dbReference>
<keyword evidence="8" id="KW-0560">Oxidoreductase</keyword>
<dbReference type="Proteomes" id="UP000775547">
    <property type="component" value="Unassembled WGS sequence"/>
</dbReference>
<evidence type="ECO:0000256" key="3">
    <source>
        <dbReference type="ARBA" id="ARBA00010617"/>
    </source>
</evidence>
<dbReference type="Pfam" id="PF00067">
    <property type="entry name" value="p450"/>
    <property type="match status" value="1"/>
</dbReference>
<dbReference type="EMBL" id="JABCKV010000132">
    <property type="protein sequence ID" value="KAG5643130.1"/>
    <property type="molecule type" value="Genomic_DNA"/>
</dbReference>